<name>A0AAJ7R8D5_CEPCN</name>
<dbReference type="PANTHER" id="PTHR31728">
    <property type="entry name" value="ABRAXAS FAMILY MEMBER"/>
    <property type="match status" value="1"/>
</dbReference>
<dbReference type="InterPro" id="IPR037518">
    <property type="entry name" value="MPN"/>
</dbReference>
<dbReference type="Proteomes" id="UP000694920">
    <property type="component" value="Unplaced"/>
</dbReference>
<dbReference type="GeneID" id="107263083"/>
<dbReference type="PANTHER" id="PTHR31728:SF5">
    <property type="entry name" value="OS07G0540200 PROTEIN"/>
    <property type="match status" value="1"/>
</dbReference>
<comment type="subcellular location">
    <subcellularLocation>
        <location evidence="1">Nucleus</location>
    </subcellularLocation>
</comment>
<feature type="region of interest" description="Disordered" evidence="4">
    <location>
        <begin position="370"/>
        <end position="445"/>
    </location>
</feature>
<feature type="compositionally biased region" description="Polar residues" evidence="4">
    <location>
        <begin position="413"/>
        <end position="439"/>
    </location>
</feature>
<evidence type="ECO:0000259" key="5">
    <source>
        <dbReference type="PROSITE" id="PS50249"/>
    </source>
</evidence>
<organism evidence="6 7">
    <name type="scientific">Cephus cinctus</name>
    <name type="common">Wheat stem sawfly</name>
    <dbReference type="NCBI Taxonomy" id="211228"/>
    <lineage>
        <taxon>Eukaryota</taxon>
        <taxon>Metazoa</taxon>
        <taxon>Ecdysozoa</taxon>
        <taxon>Arthropoda</taxon>
        <taxon>Hexapoda</taxon>
        <taxon>Insecta</taxon>
        <taxon>Pterygota</taxon>
        <taxon>Neoptera</taxon>
        <taxon>Endopterygota</taxon>
        <taxon>Hymenoptera</taxon>
        <taxon>Cephoidea</taxon>
        <taxon>Cephidae</taxon>
        <taxon>Cephus</taxon>
    </lineage>
</organism>
<dbReference type="CDD" id="cd23525">
    <property type="entry name" value="Abraxas_2_insects"/>
    <property type="match status" value="1"/>
</dbReference>
<dbReference type="PROSITE" id="PS50249">
    <property type="entry name" value="MPN"/>
    <property type="match status" value="1"/>
</dbReference>
<feature type="domain" description="MPN" evidence="5">
    <location>
        <begin position="7"/>
        <end position="160"/>
    </location>
</feature>
<dbReference type="GO" id="GO:0008608">
    <property type="term" value="P:attachment of spindle microtubules to kinetochore"/>
    <property type="evidence" value="ECO:0007669"/>
    <property type="project" value="TreeGrafter"/>
</dbReference>
<dbReference type="GO" id="GO:0031593">
    <property type="term" value="F:polyubiquitin modification-dependent protein binding"/>
    <property type="evidence" value="ECO:0007669"/>
    <property type="project" value="TreeGrafter"/>
</dbReference>
<accession>A0AAJ7R8D5</accession>
<gene>
    <name evidence="7" type="primary">LOC107263083</name>
</gene>
<dbReference type="GO" id="GO:0005634">
    <property type="term" value="C:nucleus"/>
    <property type="evidence" value="ECO:0007669"/>
    <property type="project" value="UniProtKB-SubCell"/>
</dbReference>
<evidence type="ECO:0000256" key="2">
    <source>
        <dbReference type="ARBA" id="ARBA00023054"/>
    </source>
</evidence>
<dbReference type="Pfam" id="PF21125">
    <property type="entry name" value="MPN_2A_DUB_like"/>
    <property type="match status" value="1"/>
</dbReference>
<dbReference type="Pfam" id="PF22299">
    <property type="entry name" value="BRISC_FAM175B_helical"/>
    <property type="match status" value="1"/>
</dbReference>
<dbReference type="InterPro" id="IPR055064">
    <property type="entry name" value="BRISC_FAM175B_helical"/>
</dbReference>
<sequence length="445" mass="49137">MADCGLLVTISGAALSLLFYENVRSVGDQMGFLLGEALVFLTKKVTDSDKQVEYVRIHIDVDTVVTCPSADLLHDSTGKINKEKLKNFVRDKSKQVVGWFRFRQNSSLVPTLRDKVLHKQFASHFTSGTASTEENFVACFLNTSVSNMGGTHKFRHVFLHHKRGLDLLKTPGVELVTAIQKAAERHLNALIPKVCESDREVADLEKQVRDLQAKILTWNAPSKIELNDNALAIKTNFPAGKEWDDDGYIRCKKNEDPVLRNTASAILHNDLGPTKYPTTIGQPIAIGKQKNSIGINVKNTNQDRERAKNMAIGKDIQGCTSHDPFANIVNEMQMEIADSVSNRTRRATASAGPGVARPVSKIDTNELSIARSKGRGNYESNPGTKKPRRTTLPKVVLEKSGNSQTLEQEHNEPNSVQNLPIGTISYSQATKKNVDTSRGLTDLPE</sequence>
<proteinExistence type="predicted"/>
<keyword evidence="6" id="KW-1185">Reference proteome</keyword>
<evidence type="ECO:0000313" key="7">
    <source>
        <dbReference type="RefSeq" id="XP_024936235.1"/>
    </source>
</evidence>
<reference evidence="7" key="1">
    <citation type="submission" date="2025-08" db="UniProtKB">
        <authorList>
            <consortium name="RefSeq"/>
        </authorList>
    </citation>
    <scope>IDENTIFICATION</scope>
</reference>
<evidence type="ECO:0000256" key="4">
    <source>
        <dbReference type="SAM" id="MobiDB-lite"/>
    </source>
</evidence>
<dbReference type="AlphaFoldDB" id="A0AAJ7R8D5"/>
<dbReference type="PRINTS" id="PR02051">
    <property type="entry name" value="PROTEINF175"/>
</dbReference>
<evidence type="ECO:0000256" key="3">
    <source>
        <dbReference type="ARBA" id="ARBA00023242"/>
    </source>
</evidence>
<dbReference type="GO" id="GO:0008017">
    <property type="term" value="F:microtubule binding"/>
    <property type="evidence" value="ECO:0007669"/>
    <property type="project" value="TreeGrafter"/>
</dbReference>
<keyword evidence="3" id="KW-0539">Nucleus</keyword>
<evidence type="ECO:0000256" key="1">
    <source>
        <dbReference type="ARBA" id="ARBA00004123"/>
    </source>
</evidence>
<dbReference type="InterPro" id="IPR023238">
    <property type="entry name" value="FAM175"/>
</dbReference>
<dbReference type="RefSeq" id="XP_024936235.1">
    <property type="nucleotide sequence ID" value="XM_025080467.1"/>
</dbReference>
<keyword evidence="2" id="KW-0175">Coiled coil</keyword>
<dbReference type="GO" id="GO:0090307">
    <property type="term" value="P:mitotic spindle assembly"/>
    <property type="evidence" value="ECO:0007669"/>
    <property type="project" value="TreeGrafter"/>
</dbReference>
<evidence type="ECO:0000313" key="6">
    <source>
        <dbReference type="Proteomes" id="UP000694920"/>
    </source>
</evidence>
<protein>
    <submittedName>
        <fullName evidence="7">BRISC complex subunit FAM175B isoform X2</fullName>
    </submittedName>
</protein>
<dbReference type="GO" id="GO:0070536">
    <property type="term" value="P:protein K63-linked deubiquitination"/>
    <property type="evidence" value="ECO:0007669"/>
    <property type="project" value="TreeGrafter"/>
</dbReference>